<evidence type="ECO:0000313" key="2">
    <source>
        <dbReference type="EMBL" id="NBG67355.1"/>
    </source>
</evidence>
<dbReference type="EMBL" id="WWNE01000018">
    <property type="protein sequence ID" value="NBG67355.1"/>
    <property type="molecule type" value="Genomic_DNA"/>
</dbReference>
<name>A0A6N9NSJ2_9FLAO</name>
<dbReference type="RefSeq" id="WP_160634304.1">
    <property type="nucleotide sequence ID" value="NZ_WWNE01000018.1"/>
</dbReference>
<accession>A0A6N9NSJ2</accession>
<dbReference type="AlphaFoldDB" id="A0A6N9NSJ2"/>
<gene>
    <name evidence="2" type="ORF">GQN54_14600</name>
</gene>
<dbReference type="Proteomes" id="UP000470771">
    <property type="component" value="Unassembled WGS sequence"/>
</dbReference>
<organism evidence="2 3">
    <name type="scientific">Acidiluteibacter ferrifornacis</name>
    <dbReference type="NCBI Taxonomy" id="2692424"/>
    <lineage>
        <taxon>Bacteria</taxon>
        <taxon>Pseudomonadati</taxon>
        <taxon>Bacteroidota</taxon>
        <taxon>Flavobacteriia</taxon>
        <taxon>Flavobacteriales</taxon>
        <taxon>Cryomorphaceae</taxon>
        <taxon>Acidiluteibacter</taxon>
    </lineage>
</organism>
<comment type="caution">
    <text evidence="2">The sequence shown here is derived from an EMBL/GenBank/DDBJ whole genome shotgun (WGS) entry which is preliminary data.</text>
</comment>
<keyword evidence="1" id="KW-0812">Transmembrane</keyword>
<evidence type="ECO:0000313" key="3">
    <source>
        <dbReference type="Proteomes" id="UP000470771"/>
    </source>
</evidence>
<feature type="transmembrane region" description="Helical" evidence="1">
    <location>
        <begin position="107"/>
        <end position="131"/>
    </location>
</feature>
<evidence type="ECO:0000256" key="1">
    <source>
        <dbReference type="SAM" id="Phobius"/>
    </source>
</evidence>
<protein>
    <submittedName>
        <fullName evidence="2">Uncharacterized protein</fullName>
    </submittedName>
</protein>
<keyword evidence="3" id="KW-1185">Reference proteome</keyword>
<keyword evidence="1" id="KW-1133">Transmembrane helix</keyword>
<proteinExistence type="predicted"/>
<reference evidence="2 3" key="1">
    <citation type="submission" date="2019-12" db="EMBL/GenBank/DDBJ databases">
        <authorList>
            <person name="Zhao J."/>
        </authorList>
    </citation>
    <scope>NUCLEOTIDE SEQUENCE [LARGE SCALE GENOMIC DNA]</scope>
    <source>
        <strain evidence="2 3">S-15</strain>
    </source>
</reference>
<feature type="transmembrane region" description="Helical" evidence="1">
    <location>
        <begin position="82"/>
        <end position="101"/>
    </location>
</feature>
<sequence>MSRLTEKFVQMRALSFLKDYYKEKYELEKVFCKDEVCTTSMKRADGLICFNSKKQKEHTVSIEAKSHKTLRNLITSWNDYKFALHSILPSLVIGFLSLYFFQNMAWYFTALLSIALVLFMTFLISITLMVLESDKYKLIDVVTQIHQYPANEKWIAVSKDSLNLTQKLKHSNFQTKDNFENFVSVCQSQRIGLLIISRRKTEIENEPGFSKGDFLDSYILKNKIKRKINNE</sequence>
<keyword evidence="1" id="KW-0472">Membrane</keyword>